<protein>
    <submittedName>
        <fullName evidence="3">Uncharacterized protein</fullName>
    </submittedName>
</protein>
<evidence type="ECO:0000313" key="3">
    <source>
        <dbReference type="EMBL" id="GEA83778.1"/>
    </source>
</evidence>
<keyword evidence="2" id="KW-1133">Transmembrane helix</keyword>
<organism evidence="3 4">
    <name type="scientific">Cellulomonas gelida</name>
    <dbReference type="NCBI Taxonomy" id="1712"/>
    <lineage>
        <taxon>Bacteria</taxon>
        <taxon>Bacillati</taxon>
        <taxon>Actinomycetota</taxon>
        <taxon>Actinomycetes</taxon>
        <taxon>Micrococcales</taxon>
        <taxon>Cellulomonadaceae</taxon>
        <taxon>Cellulomonas</taxon>
    </lineage>
</organism>
<reference evidence="3 4" key="1">
    <citation type="submission" date="2019-06" db="EMBL/GenBank/DDBJ databases">
        <title>Whole genome shotgun sequence of Cellulomonas gelida NBRC 3748.</title>
        <authorList>
            <person name="Hosoyama A."/>
            <person name="Uohara A."/>
            <person name="Ohji S."/>
            <person name="Ichikawa N."/>
        </authorList>
    </citation>
    <scope>NUCLEOTIDE SEQUENCE [LARGE SCALE GENOMIC DNA]</scope>
    <source>
        <strain evidence="3 4">NBRC 3748</strain>
    </source>
</reference>
<comment type="caution">
    <text evidence="3">The sequence shown here is derived from an EMBL/GenBank/DDBJ whole genome shotgun (WGS) entry which is preliminary data.</text>
</comment>
<evidence type="ECO:0000313" key="4">
    <source>
        <dbReference type="Proteomes" id="UP000320461"/>
    </source>
</evidence>
<evidence type="ECO:0000256" key="2">
    <source>
        <dbReference type="SAM" id="Phobius"/>
    </source>
</evidence>
<name>A0A4Y3KLH6_9CELL</name>
<keyword evidence="2" id="KW-0472">Membrane</keyword>
<proteinExistence type="predicted"/>
<feature type="transmembrane region" description="Helical" evidence="2">
    <location>
        <begin position="36"/>
        <end position="57"/>
    </location>
</feature>
<keyword evidence="2" id="KW-0812">Transmembrane</keyword>
<dbReference type="Proteomes" id="UP000320461">
    <property type="component" value="Unassembled WGS sequence"/>
</dbReference>
<evidence type="ECO:0000256" key="1">
    <source>
        <dbReference type="SAM" id="MobiDB-lite"/>
    </source>
</evidence>
<gene>
    <name evidence="3" type="ORF">CGE01nite_10290</name>
</gene>
<feature type="region of interest" description="Disordered" evidence="1">
    <location>
        <begin position="1"/>
        <end position="21"/>
    </location>
</feature>
<dbReference type="AlphaFoldDB" id="A0A4Y3KLH6"/>
<keyword evidence="4" id="KW-1185">Reference proteome</keyword>
<dbReference type="EMBL" id="BJLQ01000007">
    <property type="protein sequence ID" value="GEA83778.1"/>
    <property type="molecule type" value="Genomic_DNA"/>
</dbReference>
<dbReference type="RefSeq" id="WP_170210900.1">
    <property type="nucleotide sequence ID" value="NZ_BJLQ01000007.1"/>
</dbReference>
<sequence length="58" mass="6133">MSTRDDAAPGPAPRDPLAPDALEAEIRDDARAERRVAWIGLVGVLVTAGVLVLLSVLR</sequence>
<accession>A0A4Y3KLH6</accession>